<feature type="transmembrane region" description="Helical" evidence="1">
    <location>
        <begin position="21"/>
        <end position="39"/>
    </location>
</feature>
<keyword evidence="1" id="KW-0812">Transmembrane</keyword>
<evidence type="ECO:0000256" key="1">
    <source>
        <dbReference type="SAM" id="Phobius"/>
    </source>
</evidence>
<keyword evidence="1" id="KW-1133">Transmembrane helix</keyword>
<accession>A0A517Z5K5</accession>
<gene>
    <name evidence="2" type="ORF">Mal4_20610</name>
</gene>
<dbReference type="EMBL" id="CP036275">
    <property type="protein sequence ID" value="QDU37744.1"/>
    <property type="molecule type" value="Genomic_DNA"/>
</dbReference>
<sequence>MDSRRSQECTVDRRGFTLFEVVLALTIFFGAIAVVAQIVDTGSRAATQAQMNSEAIVRCESKLNEVVAGVIPPQSVSSSTFDDDPLWQWSLSVIEGPHIDLLELTVTVMHVRTNGFVDSEYTLTRYIRDPELYLEAASSSESTTQGLESLGL</sequence>
<keyword evidence="1" id="KW-0472">Membrane</keyword>
<protein>
    <recommendedName>
        <fullName evidence="4">Type II secretion system protein I</fullName>
    </recommendedName>
</protein>
<name>A0A517Z5K5_9PLAN</name>
<dbReference type="Proteomes" id="UP000320496">
    <property type="component" value="Chromosome"/>
</dbReference>
<evidence type="ECO:0008006" key="4">
    <source>
        <dbReference type="Google" id="ProtNLM"/>
    </source>
</evidence>
<evidence type="ECO:0000313" key="2">
    <source>
        <dbReference type="EMBL" id="QDU37744.1"/>
    </source>
</evidence>
<reference evidence="2 3" key="1">
    <citation type="submission" date="2019-02" db="EMBL/GenBank/DDBJ databases">
        <title>Deep-cultivation of Planctomycetes and their phenomic and genomic characterization uncovers novel biology.</title>
        <authorList>
            <person name="Wiegand S."/>
            <person name="Jogler M."/>
            <person name="Boedeker C."/>
            <person name="Pinto D."/>
            <person name="Vollmers J."/>
            <person name="Rivas-Marin E."/>
            <person name="Kohn T."/>
            <person name="Peeters S.H."/>
            <person name="Heuer A."/>
            <person name="Rast P."/>
            <person name="Oberbeckmann S."/>
            <person name="Bunk B."/>
            <person name="Jeske O."/>
            <person name="Meyerdierks A."/>
            <person name="Storesund J.E."/>
            <person name="Kallscheuer N."/>
            <person name="Luecker S."/>
            <person name="Lage O.M."/>
            <person name="Pohl T."/>
            <person name="Merkel B.J."/>
            <person name="Hornburger P."/>
            <person name="Mueller R.-W."/>
            <person name="Bruemmer F."/>
            <person name="Labrenz M."/>
            <person name="Spormann A.M."/>
            <person name="Op den Camp H."/>
            <person name="Overmann J."/>
            <person name="Amann R."/>
            <person name="Jetten M.S.M."/>
            <person name="Mascher T."/>
            <person name="Medema M.H."/>
            <person name="Devos D.P."/>
            <person name="Kaster A.-K."/>
            <person name="Ovreas L."/>
            <person name="Rohde M."/>
            <person name="Galperin M.Y."/>
            <person name="Jogler C."/>
        </authorList>
    </citation>
    <scope>NUCLEOTIDE SEQUENCE [LARGE SCALE GENOMIC DNA]</scope>
    <source>
        <strain evidence="2 3">Mal4</strain>
    </source>
</reference>
<evidence type="ECO:0000313" key="3">
    <source>
        <dbReference type="Proteomes" id="UP000320496"/>
    </source>
</evidence>
<dbReference type="KEGG" id="mri:Mal4_20610"/>
<organism evidence="2 3">
    <name type="scientific">Maioricimonas rarisocia</name>
    <dbReference type="NCBI Taxonomy" id="2528026"/>
    <lineage>
        <taxon>Bacteria</taxon>
        <taxon>Pseudomonadati</taxon>
        <taxon>Planctomycetota</taxon>
        <taxon>Planctomycetia</taxon>
        <taxon>Planctomycetales</taxon>
        <taxon>Planctomycetaceae</taxon>
        <taxon>Maioricimonas</taxon>
    </lineage>
</organism>
<keyword evidence="3" id="KW-1185">Reference proteome</keyword>
<dbReference type="AlphaFoldDB" id="A0A517Z5K5"/>
<proteinExistence type="predicted"/>